<organism evidence="1">
    <name type="scientific">freshwater sediment metagenome</name>
    <dbReference type="NCBI Taxonomy" id="556182"/>
    <lineage>
        <taxon>unclassified sequences</taxon>
        <taxon>metagenomes</taxon>
        <taxon>ecological metagenomes</taxon>
    </lineage>
</organism>
<protein>
    <submittedName>
        <fullName evidence="1">Uncharacterized protein</fullName>
    </submittedName>
</protein>
<dbReference type="Gene3D" id="3.20.20.70">
    <property type="entry name" value="Aldolase class I"/>
    <property type="match status" value="1"/>
</dbReference>
<evidence type="ECO:0000313" key="1">
    <source>
        <dbReference type="EMBL" id="CAJ0855254.1"/>
    </source>
</evidence>
<proteinExistence type="predicted"/>
<dbReference type="InterPro" id="IPR013785">
    <property type="entry name" value="Aldolase_TIM"/>
</dbReference>
<name>A0AA48LXN5_9ZZZZ</name>
<gene>
    <name evidence="1" type="ORF">AMST5_00816</name>
</gene>
<sequence>MTQSMITPSQKGIVLSIQHFCTDDGPGIRTTFFLKFCSLRCKVVSDDRAGLRAARKAVQTGA</sequence>
<accession>A0AA48LXN5</accession>
<dbReference type="EMBL" id="OY288114">
    <property type="protein sequence ID" value="CAJ0855254.1"/>
    <property type="molecule type" value="Genomic_DNA"/>
</dbReference>
<reference evidence="1" key="1">
    <citation type="submission" date="2023-07" db="EMBL/GenBank/DDBJ databases">
        <authorList>
            <person name="Pelsma A.J. K."/>
        </authorList>
    </citation>
    <scope>NUCLEOTIDE SEQUENCE</scope>
</reference>
<dbReference type="AlphaFoldDB" id="A0AA48LXN5"/>